<organism evidence="2 3">
    <name type="scientific">Pelagibacterium luteolum</name>
    <dbReference type="NCBI Taxonomy" id="440168"/>
    <lineage>
        <taxon>Bacteria</taxon>
        <taxon>Pseudomonadati</taxon>
        <taxon>Pseudomonadota</taxon>
        <taxon>Alphaproteobacteria</taxon>
        <taxon>Hyphomicrobiales</taxon>
        <taxon>Devosiaceae</taxon>
        <taxon>Pelagibacterium</taxon>
    </lineage>
</organism>
<gene>
    <name evidence="2" type="ORF">SAMN04487974_103210</name>
</gene>
<evidence type="ECO:0000256" key="1">
    <source>
        <dbReference type="SAM" id="Phobius"/>
    </source>
</evidence>
<dbReference type="Proteomes" id="UP000199495">
    <property type="component" value="Unassembled WGS sequence"/>
</dbReference>
<feature type="transmembrane region" description="Helical" evidence="1">
    <location>
        <begin position="39"/>
        <end position="64"/>
    </location>
</feature>
<evidence type="ECO:0000313" key="3">
    <source>
        <dbReference type="Proteomes" id="UP000199495"/>
    </source>
</evidence>
<accession>A0A1G7UR14</accession>
<proteinExistence type="predicted"/>
<name>A0A1G7UR14_9HYPH</name>
<keyword evidence="1" id="KW-0812">Transmembrane</keyword>
<protein>
    <submittedName>
        <fullName evidence="2">Uncharacterized protein</fullName>
    </submittedName>
</protein>
<dbReference type="AlphaFoldDB" id="A0A1G7UR14"/>
<dbReference type="EMBL" id="FNCS01000003">
    <property type="protein sequence ID" value="SDG49681.1"/>
    <property type="molecule type" value="Genomic_DNA"/>
</dbReference>
<keyword evidence="1" id="KW-1133">Transmembrane helix</keyword>
<feature type="transmembrane region" description="Helical" evidence="1">
    <location>
        <begin position="7"/>
        <end position="27"/>
    </location>
</feature>
<sequence>MALTRWGTAFLQLGALLLAIGILPVVVMETLFPGASMTVPILLSLSAAPLGGVCLVTGLVIWAIGAARR</sequence>
<keyword evidence="1" id="KW-0472">Membrane</keyword>
<evidence type="ECO:0000313" key="2">
    <source>
        <dbReference type="EMBL" id="SDG49681.1"/>
    </source>
</evidence>
<keyword evidence="3" id="KW-1185">Reference proteome</keyword>
<reference evidence="2 3" key="1">
    <citation type="submission" date="2016-10" db="EMBL/GenBank/DDBJ databases">
        <authorList>
            <person name="de Groot N.N."/>
        </authorList>
    </citation>
    <scope>NUCLEOTIDE SEQUENCE [LARGE SCALE GENOMIC DNA]</scope>
    <source>
        <strain evidence="2 3">CGMCC 1.10267</strain>
    </source>
</reference>